<organism evidence="3 4">
    <name type="scientific">Methanobrevibacter millerae</name>
    <dbReference type="NCBI Taxonomy" id="230361"/>
    <lineage>
        <taxon>Archaea</taxon>
        <taxon>Methanobacteriati</taxon>
        <taxon>Methanobacteriota</taxon>
        <taxon>Methanomada group</taxon>
        <taxon>Methanobacteria</taxon>
        <taxon>Methanobacteriales</taxon>
        <taxon>Methanobacteriaceae</taxon>
        <taxon>Methanobrevibacter</taxon>
    </lineage>
</organism>
<sequence length="257" mass="27680">MNRKSIFGIFLILVALSLTLDAVSAEEVIIDDGSTNEMLSVDESVAAEDVLNSESDESLQTLASAGDGSNVAVANLTVDILAISDEEDESSIVWSILVHNYGPDISYNTRVTVDGTSNLNFENPFNKPTILFTDSGLHVSYYDSKGIFDYHKLTWLIGDLEPYSYTELLIRSVKQGLGQCSIEVLLTSDSVDYDLSDNYAFESVGQPTNSSQSLSVNESLPDADSPSSTQLPSAGNPFVVALLALMIIGAGGIKRKF</sequence>
<feature type="compositionally biased region" description="Polar residues" evidence="1">
    <location>
        <begin position="205"/>
        <end position="218"/>
    </location>
</feature>
<dbReference type="AlphaFoldDB" id="A0A8T3VF42"/>
<name>A0A8T3VF42_9EURY</name>
<proteinExistence type="predicted"/>
<evidence type="ECO:0000313" key="3">
    <source>
        <dbReference type="EMBL" id="MBE6510104.1"/>
    </source>
</evidence>
<keyword evidence="2" id="KW-0472">Membrane</keyword>
<feature type="transmembrane region" description="Helical" evidence="2">
    <location>
        <begin position="234"/>
        <end position="253"/>
    </location>
</feature>
<evidence type="ECO:0000313" key="4">
    <source>
        <dbReference type="Proteomes" id="UP000713479"/>
    </source>
</evidence>
<keyword evidence="2" id="KW-1133">Transmembrane helix</keyword>
<keyword evidence="2" id="KW-0812">Transmembrane</keyword>
<dbReference type="Proteomes" id="UP000713479">
    <property type="component" value="Unassembled WGS sequence"/>
</dbReference>
<reference evidence="3" key="1">
    <citation type="submission" date="2019-04" db="EMBL/GenBank/DDBJ databases">
        <title>Evolution of Biomass-Degrading Anaerobic Consortia Revealed by Metagenomics.</title>
        <authorList>
            <person name="Peng X."/>
        </authorList>
    </citation>
    <scope>NUCLEOTIDE SEQUENCE</scope>
    <source>
        <strain evidence="3">SIG13</strain>
    </source>
</reference>
<comment type="caution">
    <text evidence="3">The sequence shown here is derived from an EMBL/GenBank/DDBJ whole genome shotgun (WGS) entry which is preliminary data.</text>
</comment>
<dbReference type="EMBL" id="SUTF01000003">
    <property type="protein sequence ID" value="MBE6510104.1"/>
    <property type="molecule type" value="Genomic_DNA"/>
</dbReference>
<evidence type="ECO:0000256" key="2">
    <source>
        <dbReference type="SAM" id="Phobius"/>
    </source>
</evidence>
<accession>A0A8T3VF42</accession>
<feature type="region of interest" description="Disordered" evidence="1">
    <location>
        <begin position="204"/>
        <end position="231"/>
    </location>
</feature>
<gene>
    <name evidence="3" type="ORF">E7Z74_02360</name>
</gene>
<protein>
    <submittedName>
        <fullName evidence="3">Uncharacterized protein</fullName>
    </submittedName>
</protein>
<evidence type="ECO:0000256" key="1">
    <source>
        <dbReference type="SAM" id="MobiDB-lite"/>
    </source>
</evidence>